<keyword evidence="1" id="KW-0732">Signal</keyword>
<dbReference type="AlphaFoldDB" id="A0A372MD01"/>
<dbReference type="RefSeq" id="WP_117331570.1">
    <property type="nucleotide sequence ID" value="NZ_QUWK01000025.1"/>
</dbReference>
<organism evidence="2 3">
    <name type="scientific">Sphaerochaeta halotolerans</name>
    <dbReference type="NCBI Taxonomy" id="2293840"/>
    <lineage>
        <taxon>Bacteria</taxon>
        <taxon>Pseudomonadati</taxon>
        <taxon>Spirochaetota</taxon>
        <taxon>Spirochaetia</taxon>
        <taxon>Spirochaetales</taxon>
        <taxon>Sphaerochaetaceae</taxon>
        <taxon>Sphaerochaeta</taxon>
    </lineage>
</organism>
<reference evidence="3" key="1">
    <citation type="submission" date="2018-08" db="EMBL/GenBank/DDBJ databases">
        <authorList>
            <person name="Grouzdev D.S."/>
            <person name="Krutkina M.S."/>
        </authorList>
    </citation>
    <scope>NUCLEOTIDE SEQUENCE [LARGE SCALE GENOMIC DNA]</scope>
    <source>
        <strain evidence="3">4-11</strain>
    </source>
</reference>
<proteinExistence type="predicted"/>
<dbReference type="Proteomes" id="UP000264002">
    <property type="component" value="Unassembled WGS sequence"/>
</dbReference>
<sequence length="182" mass="20647">MRIKKAVTVIVVLLLANFVFAQEYTTYAASSNIKSQGYRKTDTVWILSNANNFLWNRIVEESVKNEFEKRNINVFLTTDQFDLVDAAENEYKAFYDAVLLSQATFILEIGIEDFNTYEYGGGVAKFDTVGNLVRLDADITALKIGLSTEADKNDMLSFNATRKPSIESMAKALVDEYMRYAR</sequence>
<feature type="signal peptide" evidence="1">
    <location>
        <begin position="1"/>
        <end position="21"/>
    </location>
</feature>
<protein>
    <submittedName>
        <fullName evidence="2">Uncharacterized protein</fullName>
    </submittedName>
</protein>
<evidence type="ECO:0000313" key="3">
    <source>
        <dbReference type="Proteomes" id="UP000264002"/>
    </source>
</evidence>
<name>A0A372MD01_9SPIR</name>
<dbReference type="EMBL" id="QUWK01000025">
    <property type="protein sequence ID" value="RFU93667.1"/>
    <property type="molecule type" value="Genomic_DNA"/>
</dbReference>
<comment type="caution">
    <text evidence="2">The sequence shown here is derived from an EMBL/GenBank/DDBJ whole genome shotgun (WGS) entry which is preliminary data.</text>
</comment>
<gene>
    <name evidence="2" type="ORF">DYP60_13650</name>
</gene>
<evidence type="ECO:0000256" key="1">
    <source>
        <dbReference type="SAM" id="SignalP"/>
    </source>
</evidence>
<reference evidence="2 3" key="2">
    <citation type="submission" date="2018-09" db="EMBL/GenBank/DDBJ databases">
        <title>Genome of Sphaerochaeta halotolerans strain 4-11.</title>
        <authorList>
            <person name="Nazina T.N."/>
            <person name="Sokolova D.S."/>
        </authorList>
    </citation>
    <scope>NUCLEOTIDE SEQUENCE [LARGE SCALE GENOMIC DNA]</scope>
    <source>
        <strain evidence="2 3">4-11</strain>
    </source>
</reference>
<keyword evidence="3" id="KW-1185">Reference proteome</keyword>
<accession>A0A372MD01</accession>
<feature type="chain" id="PRO_5017026786" evidence="1">
    <location>
        <begin position="22"/>
        <end position="182"/>
    </location>
</feature>
<evidence type="ECO:0000313" key="2">
    <source>
        <dbReference type="EMBL" id="RFU93667.1"/>
    </source>
</evidence>